<evidence type="ECO:0000313" key="3">
    <source>
        <dbReference type="Proteomes" id="UP000005483"/>
    </source>
</evidence>
<dbReference type="EMBL" id="AKOC01000014">
    <property type="protein sequence ID" value="EJB41943.1"/>
    <property type="molecule type" value="Genomic_DNA"/>
</dbReference>
<dbReference type="AlphaFoldDB" id="I9ZYE5"/>
<keyword evidence="1" id="KW-0812">Transmembrane</keyword>
<dbReference type="Proteomes" id="UP000005483">
    <property type="component" value="Unassembled WGS sequence"/>
</dbReference>
<proteinExistence type="predicted"/>
<evidence type="ECO:0000313" key="2">
    <source>
        <dbReference type="EMBL" id="EJB41943.1"/>
    </source>
</evidence>
<accession>I9ZYE5</accession>
<gene>
    <name evidence="2" type="ORF">HPHPA9_1293</name>
</gene>
<protein>
    <submittedName>
        <fullName evidence="2">Putative membrane protein</fullName>
    </submittedName>
</protein>
<name>I9ZYE5_HELPX</name>
<comment type="caution">
    <text evidence="2">The sequence shown here is derived from an EMBL/GenBank/DDBJ whole genome shotgun (WGS) entry which is preliminary data.</text>
</comment>
<feature type="transmembrane region" description="Helical" evidence="1">
    <location>
        <begin position="16"/>
        <end position="36"/>
    </location>
</feature>
<evidence type="ECO:0000256" key="1">
    <source>
        <dbReference type="SAM" id="Phobius"/>
    </source>
</evidence>
<sequence length="37" mass="4813">MRFWDNLQPINHYLNFFIYNVVFMRRVFFTLFKALFY</sequence>
<organism evidence="2 3">
    <name type="scientific">Helicobacter pylori Hp A-9</name>
    <dbReference type="NCBI Taxonomy" id="992034"/>
    <lineage>
        <taxon>Bacteria</taxon>
        <taxon>Pseudomonadati</taxon>
        <taxon>Campylobacterota</taxon>
        <taxon>Epsilonproteobacteria</taxon>
        <taxon>Campylobacterales</taxon>
        <taxon>Helicobacteraceae</taxon>
        <taxon>Helicobacter</taxon>
    </lineage>
</organism>
<keyword evidence="1" id="KW-0472">Membrane</keyword>
<reference evidence="2 3" key="1">
    <citation type="submission" date="2012-04" db="EMBL/GenBank/DDBJ databases">
        <title>Genome sequence of Helicobacter pylori Hp A-9.</title>
        <authorList>
            <person name="Blanchard T.G."/>
            <person name="Czinn S.J."/>
            <person name="McCracken C."/>
            <person name="Abolude K."/>
            <person name="Maroo A."/>
            <person name="Santana-Cruz I."/>
            <person name="Tallon L.J."/>
            <person name="Ficke F.W.F."/>
        </authorList>
    </citation>
    <scope>NUCLEOTIDE SEQUENCE [LARGE SCALE GENOMIC DNA]</scope>
    <source>
        <strain evidence="2 3">Hp A-9</strain>
    </source>
</reference>
<keyword evidence="1" id="KW-1133">Transmembrane helix</keyword>